<comment type="caution">
    <text evidence="1">The sequence shown here is derived from an EMBL/GenBank/DDBJ whole genome shotgun (WGS) entry which is preliminary data.</text>
</comment>
<dbReference type="EMBL" id="BART01015844">
    <property type="protein sequence ID" value="GAG75348.1"/>
    <property type="molecule type" value="Genomic_DNA"/>
</dbReference>
<feature type="non-terminal residue" evidence="1">
    <location>
        <position position="1"/>
    </location>
</feature>
<evidence type="ECO:0000313" key="1">
    <source>
        <dbReference type="EMBL" id="GAG75348.1"/>
    </source>
</evidence>
<proteinExistence type="predicted"/>
<name>X1ASV1_9ZZZZ</name>
<protein>
    <submittedName>
        <fullName evidence="1">Uncharacterized protein</fullName>
    </submittedName>
</protein>
<organism evidence="1">
    <name type="scientific">marine sediment metagenome</name>
    <dbReference type="NCBI Taxonomy" id="412755"/>
    <lineage>
        <taxon>unclassified sequences</taxon>
        <taxon>metagenomes</taxon>
        <taxon>ecological metagenomes</taxon>
    </lineage>
</organism>
<gene>
    <name evidence="1" type="ORF">S01H4_30660</name>
</gene>
<reference evidence="1" key="1">
    <citation type="journal article" date="2014" name="Front. Microbiol.">
        <title>High frequency of phylogenetically diverse reductive dehalogenase-homologous genes in deep subseafloor sedimentary metagenomes.</title>
        <authorList>
            <person name="Kawai M."/>
            <person name="Futagami T."/>
            <person name="Toyoda A."/>
            <person name="Takaki Y."/>
            <person name="Nishi S."/>
            <person name="Hori S."/>
            <person name="Arai W."/>
            <person name="Tsubouchi T."/>
            <person name="Morono Y."/>
            <person name="Uchiyama I."/>
            <person name="Ito T."/>
            <person name="Fujiyama A."/>
            <person name="Inagaki F."/>
            <person name="Takami H."/>
        </authorList>
    </citation>
    <scope>NUCLEOTIDE SEQUENCE</scope>
    <source>
        <strain evidence="1">Expedition CK06-06</strain>
    </source>
</reference>
<accession>X1ASV1</accession>
<dbReference type="AlphaFoldDB" id="X1ASV1"/>
<sequence>GTFTFMTDKKSLLGSGIIFRIESAGFIYIFSIQNVSLVVQRNDVVSVLTLNDVPEDIPLGIYVMWNFSELTLTCRFGSLEKDEKKSVVPTPPLAPPINLIRWARKNNLLPVEEYISAEEFRNKVHSCLLSIQDKLQEIGAYSQFWNITYNGKKIEKRIPKHETEVQPIIQCLLSDQFLMASIEIIPEFKGGVGDLDFLFIAKIKDQGFAYFCVEFKNAHSDKLVNGLTTQLPSYIQNKGASYGAYCVLDYRGQWFDKPILENNDSLSFYLNLKSAVIPLPMNDNIRVFVYELSKPLSASKR</sequence>